<dbReference type="PANTHER" id="PTHR10900:SF77">
    <property type="entry name" value="FI19380P1"/>
    <property type="match status" value="1"/>
</dbReference>
<reference evidence="3" key="1">
    <citation type="submission" date="2016-10" db="EMBL/GenBank/DDBJ databases">
        <authorList>
            <person name="Varghese N."/>
            <person name="Submissions S."/>
        </authorList>
    </citation>
    <scope>NUCLEOTIDE SEQUENCE [LARGE SCALE GENOMIC DNA]</scope>
    <source>
        <strain evidence="3">RD 26</strain>
    </source>
</reference>
<accession>A0A1I6G091</accession>
<dbReference type="InterPro" id="IPR006311">
    <property type="entry name" value="TAT_signal"/>
</dbReference>
<dbReference type="InterPro" id="IPR050904">
    <property type="entry name" value="Adhesion/Biosynth-related"/>
</dbReference>
<evidence type="ECO:0000313" key="2">
    <source>
        <dbReference type="EMBL" id="SFR35608.1"/>
    </source>
</evidence>
<dbReference type="GO" id="GO:0005615">
    <property type="term" value="C:extracellular space"/>
    <property type="evidence" value="ECO:0007669"/>
    <property type="project" value="TreeGrafter"/>
</dbReference>
<name>A0A1I6G091_HALSD</name>
<dbReference type="Proteomes" id="UP000198932">
    <property type="component" value="Unassembled WGS sequence"/>
</dbReference>
<dbReference type="EMBL" id="FOYN01000002">
    <property type="protein sequence ID" value="SFR35608.1"/>
    <property type="molecule type" value="Genomic_DNA"/>
</dbReference>
<dbReference type="InterPro" id="IPR036378">
    <property type="entry name" value="FAS1_dom_sf"/>
</dbReference>
<proteinExistence type="predicted"/>
<gene>
    <name evidence="2" type="ORF">SAMN04487937_1456</name>
</gene>
<keyword evidence="3" id="KW-1185">Reference proteome</keyword>
<dbReference type="Pfam" id="PF02469">
    <property type="entry name" value="Fasciclin"/>
    <property type="match status" value="1"/>
</dbReference>
<evidence type="ECO:0000259" key="1">
    <source>
        <dbReference type="PROSITE" id="PS50213"/>
    </source>
</evidence>
<dbReference type="OrthoDB" id="105895at2157"/>
<dbReference type="FunFam" id="2.30.180.10:FF:000032">
    <property type="entry name" value="Fasciclin domain-containing protein, putative"/>
    <property type="match status" value="1"/>
</dbReference>
<dbReference type="Gene3D" id="2.30.180.10">
    <property type="entry name" value="FAS1 domain"/>
    <property type="match status" value="1"/>
</dbReference>
<dbReference type="PROSITE" id="PS51318">
    <property type="entry name" value="TAT"/>
    <property type="match status" value="1"/>
</dbReference>
<protein>
    <submittedName>
        <fullName evidence="2">Uncaracterized surface protein containing fasciclin (FAS1) repeats</fullName>
    </submittedName>
</protein>
<dbReference type="AlphaFoldDB" id="A0A1I6G091"/>
<dbReference type="SMART" id="SM00554">
    <property type="entry name" value="FAS1"/>
    <property type="match status" value="1"/>
</dbReference>
<evidence type="ECO:0000313" key="3">
    <source>
        <dbReference type="Proteomes" id="UP000198932"/>
    </source>
</evidence>
<feature type="domain" description="FAS1" evidence="1">
    <location>
        <begin position="34"/>
        <end position="162"/>
    </location>
</feature>
<organism evidence="2 3">
    <name type="scientific">Halorubrum sodomense</name>
    <dbReference type="NCBI Taxonomy" id="35743"/>
    <lineage>
        <taxon>Archaea</taxon>
        <taxon>Methanobacteriati</taxon>
        <taxon>Methanobacteriota</taxon>
        <taxon>Stenosarchaea group</taxon>
        <taxon>Halobacteria</taxon>
        <taxon>Halobacteriales</taxon>
        <taxon>Haloferacaceae</taxon>
        <taxon>Halorubrum</taxon>
    </lineage>
</organism>
<dbReference type="STRING" id="35743.SAMN04487937_1456"/>
<sequence>MNAGRRTVLKRVGAGTAALIGGAGAAAAKPPSRGDTIVDVAAAADGFDVLVAAVREAGLVDTLNGNRQLTVFAPTDAAFNDAGITVDNVDAVDDEFLTDVLTYHVVPGRRKANSIVNASQVPTLNGAKVDVDGTDLNGDQADIVDTNIEASNGIIHVIDGVLQP</sequence>
<dbReference type="SUPFAM" id="SSF82153">
    <property type="entry name" value="FAS1 domain"/>
    <property type="match status" value="1"/>
</dbReference>
<dbReference type="PROSITE" id="PS50213">
    <property type="entry name" value="FAS1"/>
    <property type="match status" value="1"/>
</dbReference>
<dbReference type="InterPro" id="IPR000782">
    <property type="entry name" value="FAS1_domain"/>
</dbReference>
<dbReference type="RefSeq" id="WP_092920877.1">
    <property type="nucleotide sequence ID" value="NZ_FOYN01000002.1"/>
</dbReference>
<dbReference type="PANTHER" id="PTHR10900">
    <property type="entry name" value="PERIOSTIN-RELATED"/>
    <property type="match status" value="1"/>
</dbReference>